<dbReference type="KEGG" id="ngr:NAEGRDRAFT_71190"/>
<evidence type="ECO:0000256" key="5">
    <source>
        <dbReference type="ARBA" id="ARBA00023136"/>
    </source>
</evidence>
<accession>D2VQD9</accession>
<gene>
    <name evidence="8" type="ORF">NAEGRDRAFT_71190</name>
</gene>
<keyword evidence="5 7" id="KW-0472">Membrane</keyword>
<dbReference type="STRING" id="5762.D2VQD9"/>
<evidence type="ECO:0000313" key="8">
    <source>
        <dbReference type="EMBL" id="EFC40929.1"/>
    </source>
</evidence>
<dbReference type="OMA" id="LWKNEIF"/>
<dbReference type="RefSeq" id="XP_002673673.1">
    <property type="nucleotide sequence ID" value="XM_002673627.1"/>
</dbReference>
<feature type="transmembrane region" description="Helical" evidence="7">
    <location>
        <begin position="85"/>
        <end position="104"/>
    </location>
</feature>
<protein>
    <submittedName>
        <fullName evidence="8">Predicted protein</fullName>
    </submittedName>
</protein>
<keyword evidence="2 7" id="KW-0812">Transmembrane</keyword>
<dbReference type="OrthoDB" id="272512at2759"/>
<dbReference type="PANTHER" id="PTHR23063:SF60">
    <property type="entry name" value="LYSOPHOSPHATIDIC ACID:OLEOYL-COA ACYLTRANSFERASE 1"/>
    <property type="match status" value="1"/>
</dbReference>
<evidence type="ECO:0000256" key="4">
    <source>
        <dbReference type="ARBA" id="ARBA00023098"/>
    </source>
</evidence>
<reference evidence="8 9" key="1">
    <citation type="journal article" date="2010" name="Cell">
        <title>The genome of Naegleria gruberi illuminates early eukaryotic versatility.</title>
        <authorList>
            <person name="Fritz-Laylin L.K."/>
            <person name="Prochnik S.E."/>
            <person name="Ginger M.L."/>
            <person name="Dacks J.B."/>
            <person name="Carpenter M.L."/>
            <person name="Field M.C."/>
            <person name="Kuo A."/>
            <person name="Paredez A."/>
            <person name="Chapman J."/>
            <person name="Pham J."/>
            <person name="Shu S."/>
            <person name="Neupane R."/>
            <person name="Cipriano M."/>
            <person name="Mancuso J."/>
            <person name="Tu H."/>
            <person name="Salamov A."/>
            <person name="Lindquist E."/>
            <person name="Shapiro H."/>
            <person name="Lucas S."/>
            <person name="Grigoriev I.V."/>
            <person name="Cande W.Z."/>
            <person name="Fulton C."/>
            <person name="Rokhsar D.S."/>
            <person name="Dawson S.C."/>
        </authorList>
    </citation>
    <scope>NUCLEOTIDE SEQUENCE [LARGE SCALE GENOMIC DNA]</scope>
    <source>
        <strain evidence="8 9">NEG-M</strain>
    </source>
</reference>
<keyword evidence="4" id="KW-0443">Lipid metabolism</keyword>
<proteinExistence type="predicted"/>
<evidence type="ECO:0000256" key="2">
    <source>
        <dbReference type="ARBA" id="ARBA00022692"/>
    </source>
</evidence>
<dbReference type="eggNOG" id="ENOG502QTUZ">
    <property type="taxonomic scope" value="Eukaryota"/>
</dbReference>
<keyword evidence="9" id="KW-1185">Reference proteome</keyword>
<evidence type="ECO:0000256" key="1">
    <source>
        <dbReference type="ARBA" id="ARBA00022679"/>
    </source>
</evidence>
<sequence>MEKFKKFTDDATGVNPFVPYRKKNSFRDLTTLQKFVLKPLRALISPVPFLIKFLLICIFLIPYFAVQHVSMIIPIGFIKRLLHRYASILCCGCALFTLLGFSGVKSKQVDLEGKDKKTVPSDIAHGDLIVSNYVSYIDFFYLNFKYSPVFAMAVKSKIENGEVIYGLKPFGFFGALYHTLFGQFSESTDNLHKDCQPLHEIVRDAKKYSRGPVVVFPEAVTSNGRGVLKFHNYFFDDMEQVLREDKNFQVVIIGFKYTYEEFSPAYHLGNFWQHIYGTLAQVYNTLNVAEIYLGEEDRKSLEQNFTLSAIRKLVLPKVLGIVSVNSSVSERQKFLKEWNSMNSHEKQE</sequence>
<dbReference type="InParanoid" id="D2VQD9"/>
<evidence type="ECO:0000256" key="6">
    <source>
        <dbReference type="ARBA" id="ARBA00023315"/>
    </source>
</evidence>
<organism evidence="9">
    <name type="scientific">Naegleria gruberi</name>
    <name type="common">Amoeba</name>
    <dbReference type="NCBI Taxonomy" id="5762"/>
    <lineage>
        <taxon>Eukaryota</taxon>
        <taxon>Discoba</taxon>
        <taxon>Heterolobosea</taxon>
        <taxon>Tetramitia</taxon>
        <taxon>Eutetramitia</taxon>
        <taxon>Vahlkampfiidae</taxon>
        <taxon>Naegleria</taxon>
    </lineage>
</organism>
<name>D2VQD9_NAEGR</name>
<keyword evidence="6" id="KW-0012">Acyltransferase</keyword>
<evidence type="ECO:0000256" key="3">
    <source>
        <dbReference type="ARBA" id="ARBA00022989"/>
    </source>
</evidence>
<dbReference type="PANTHER" id="PTHR23063">
    <property type="entry name" value="PHOSPHOLIPID ACYLTRANSFERASE"/>
    <property type="match status" value="1"/>
</dbReference>
<dbReference type="GeneID" id="8855871"/>
<dbReference type="FunCoup" id="D2VQD9">
    <property type="interactions" value="35"/>
</dbReference>
<dbReference type="GO" id="GO:0006629">
    <property type="term" value="P:lipid metabolic process"/>
    <property type="evidence" value="ECO:0007669"/>
    <property type="project" value="UniProtKB-KW"/>
</dbReference>
<dbReference type="AlphaFoldDB" id="D2VQD9"/>
<dbReference type="GO" id="GO:0016746">
    <property type="term" value="F:acyltransferase activity"/>
    <property type="evidence" value="ECO:0007669"/>
    <property type="project" value="UniProtKB-KW"/>
</dbReference>
<keyword evidence="1" id="KW-0808">Transferase</keyword>
<evidence type="ECO:0000313" key="9">
    <source>
        <dbReference type="Proteomes" id="UP000006671"/>
    </source>
</evidence>
<dbReference type="EMBL" id="GG738889">
    <property type="protein sequence ID" value="EFC40929.1"/>
    <property type="molecule type" value="Genomic_DNA"/>
</dbReference>
<dbReference type="VEuPathDB" id="AmoebaDB:NAEGRDRAFT_71190"/>
<dbReference type="Proteomes" id="UP000006671">
    <property type="component" value="Unassembled WGS sequence"/>
</dbReference>
<evidence type="ECO:0000256" key="7">
    <source>
        <dbReference type="SAM" id="Phobius"/>
    </source>
</evidence>
<keyword evidence="3 7" id="KW-1133">Transmembrane helix</keyword>
<feature type="transmembrane region" description="Helical" evidence="7">
    <location>
        <begin position="42"/>
        <end position="65"/>
    </location>
</feature>